<evidence type="ECO:0000313" key="3">
    <source>
        <dbReference type="Proteomes" id="UP000037510"/>
    </source>
</evidence>
<sequence>MKRIPFEEKGVDIVKGMRQRTEEYRAINPSQKVPALVIGRVYPMSRKAKVISPGKRNNKPLARNVPGPEYDY</sequence>
<dbReference type="SUPFAM" id="SSF52833">
    <property type="entry name" value="Thioredoxin-like"/>
    <property type="match status" value="1"/>
</dbReference>
<proteinExistence type="predicted"/>
<dbReference type="AlphaFoldDB" id="A0A0L7LVC3"/>
<reference evidence="2 3" key="1">
    <citation type="journal article" date="2015" name="Genome Biol. Evol.">
        <title>The genome of winter moth (Operophtera brumata) provides a genomic perspective on sexual dimorphism and phenology.</title>
        <authorList>
            <person name="Derks M.F."/>
            <person name="Smit S."/>
            <person name="Salis L."/>
            <person name="Schijlen E."/>
            <person name="Bossers A."/>
            <person name="Mateman C."/>
            <person name="Pijl A.S."/>
            <person name="de Ridder D."/>
            <person name="Groenen M.A."/>
            <person name="Visser M.E."/>
            <person name="Megens H.J."/>
        </authorList>
    </citation>
    <scope>NUCLEOTIDE SEQUENCE [LARGE SCALE GENOMIC DNA]</scope>
    <source>
        <strain evidence="2">WM2013NL</strain>
        <tissue evidence="2">Head and thorax</tissue>
    </source>
</reference>
<feature type="region of interest" description="Disordered" evidence="1">
    <location>
        <begin position="51"/>
        <end position="72"/>
    </location>
</feature>
<dbReference type="Gene3D" id="3.40.30.10">
    <property type="entry name" value="Glutaredoxin"/>
    <property type="match status" value="1"/>
</dbReference>
<evidence type="ECO:0000313" key="2">
    <source>
        <dbReference type="EMBL" id="KOB79385.1"/>
    </source>
</evidence>
<comment type="caution">
    <text evidence="2">The sequence shown here is derived from an EMBL/GenBank/DDBJ whole genome shotgun (WGS) entry which is preliminary data.</text>
</comment>
<feature type="non-terminal residue" evidence="2">
    <location>
        <position position="72"/>
    </location>
</feature>
<gene>
    <name evidence="2" type="ORF">OBRU01_00485</name>
</gene>
<accession>A0A0L7LVC3</accession>
<protein>
    <submittedName>
        <fullName evidence="2">Glutathione S-transferase zeta 2</fullName>
    </submittedName>
</protein>
<keyword evidence="3" id="KW-1185">Reference proteome</keyword>
<dbReference type="InterPro" id="IPR036249">
    <property type="entry name" value="Thioredoxin-like_sf"/>
</dbReference>
<keyword evidence="2" id="KW-0808">Transferase</keyword>
<evidence type="ECO:0000256" key="1">
    <source>
        <dbReference type="SAM" id="MobiDB-lite"/>
    </source>
</evidence>
<dbReference type="EMBL" id="JTDY01000021">
    <property type="protein sequence ID" value="KOB79385.1"/>
    <property type="molecule type" value="Genomic_DNA"/>
</dbReference>
<dbReference type="GO" id="GO:0016740">
    <property type="term" value="F:transferase activity"/>
    <property type="evidence" value="ECO:0007669"/>
    <property type="project" value="UniProtKB-KW"/>
</dbReference>
<dbReference type="Proteomes" id="UP000037510">
    <property type="component" value="Unassembled WGS sequence"/>
</dbReference>
<name>A0A0L7LVC3_OPEBR</name>
<organism evidence="2 3">
    <name type="scientific">Operophtera brumata</name>
    <name type="common">Winter moth</name>
    <name type="synonym">Phalaena brumata</name>
    <dbReference type="NCBI Taxonomy" id="104452"/>
    <lineage>
        <taxon>Eukaryota</taxon>
        <taxon>Metazoa</taxon>
        <taxon>Ecdysozoa</taxon>
        <taxon>Arthropoda</taxon>
        <taxon>Hexapoda</taxon>
        <taxon>Insecta</taxon>
        <taxon>Pterygota</taxon>
        <taxon>Neoptera</taxon>
        <taxon>Endopterygota</taxon>
        <taxon>Lepidoptera</taxon>
        <taxon>Glossata</taxon>
        <taxon>Ditrysia</taxon>
        <taxon>Geometroidea</taxon>
        <taxon>Geometridae</taxon>
        <taxon>Larentiinae</taxon>
        <taxon>Operophtera</taxon>
    </lineage>
</organism>